<comment type="caution">
    <text evidence="4">The sequence shown here is derived from an EMBL/GenBank/DDBJ whole genome shotgun (WGS) entry which is preliminary data.</text>
</comment>
<dbReference type="EMBL" id="JADFTS010000007">
    <property type="protein sequence ID" value="KAF9596731.1"/>
    <property type="molecule type" value="Genomic_DNA"/>
</dbReference>
<dbReference type="AlphaFoldDB" id="A0A835HB99"/>
<keyword evidence="5" id="KW-1185">Reference proteome</keyword>
<dbReference type="Pfam" id="PF02458">
    <property type="entry name" value="Transferase"/>
    <property type="match status" value="1"/>
</dbReference>
<dbReference type="OrthoDB" id="671439at2759"/>
<dbReference type="PANTHER" id="PTHR31642:SF13">
    <property type="entry name" value="AGMATINE HYDROXYCINNAMOYLTRANSFERASE 1"/>
    <property type="match status" value="1"/>
</dbReference>
<dbReference type="GO" id="GO:0016747">
    <property type="term" value="F:acyltransferase activity, transferring groups other than amino-acyl groups"/>
    <property type="evidence" value="ECO:0007669"/>
    <property type="project" value="TreeGrafter"/>
</dbReference>
<dbReference type="FunFam" id="3.30.559.10:FF:000008">
    <property type="entry name" value="Tryptamine hydroxycinnamoyl transferase"/>
    <property type="match status" value="1"/>
</dbReference>
<keyword evidence="2" id="KW-0808">Transferase</keyword>
<dbReference type="Gene3D" id="3.30.559.10">
    <property type="entry name" value="Chloramphenicol acetyltransferase-like domain"/>
    <property type="match status" value="2"/>
</dbReference>
<organism evidence="4 5">
    <name type="scientific">Coptis chinensis</name>
    <dbReference type="NCBI Taxonomy" id="261450"/>
    <lineage>
        <taxon>Eukaryota</taxon>
        <taxon>Viridiplantae</taxon>
        <taxon>Streptophyta</taxon>
        <taxon>Embryophyta</taxon>
        <taxon>Tracheophyta</taxon>
        <taxon>Spermatophyta</taxon>
        <taxon>Magnoliopsida</taxon>
        <taxon>Ranunculales</taxon>
        <taxon>Ranunculaceae</taxon>
        <taxon>Coptidoideae</taxon>
        <taxon>Coptis</taxon>
    </lineage>
</organism>
<evidence type="ECO:0000256" key="1">
    <source>
        <dbReference type="ARBA" id="ARBA00009861"/>
    </source>
</evidence>
<dbReference type="InterPro" id="IPR023213">
    <property type="entry name" value="CAT-like_dom_sf"/>
</dbReference>
<protein>
    <submittedName>
        <fullName evidence="4">Uncharacterized protein</fullName>
    </submittedName>
</protein>
<name>A0A835HB99_9MAGN</name>
<proteinExistence type="inferred from homology"/>
<dbReference type="InterPro" id="IPR050317">
    <property type="entry name" value="Plant_Fungal_Acyltransferase"/>
</dbReference>
<evidence type="ECO:0000256" key="2">
    <source>
        <dbReference type="ARBA" id="ARBA00022679"/>
    </source>
</evidence>
<gene>
    <name evidence="4" type="ORF">IFM89_012930</name>
</gene>
<dbReference type="Proteomes" id="UP000631114">
    <property type="component" value="Unassembled WGS sequence"/>
</dbReference>
<comment type="similarity">
    <text evidence="1">Belongs to the plant acyltransferase family.</text>
</comment>
<evidence type="ECO:0000313" key="5">
    <source>
        <dbReference type="Proteomes" id="UP000631114"/>
    </source>
</evidence>
<accession>A0A835HB99</accession>
<reference evidence="4 5" key="1">
    <citation type="submission" date="2020-10" db="EMBL/GenBank/DDBJ databases">
        <title>The Coptis chinensis genome and diversification of protoberbering-type alkaloids.</title>
        <authorList>
            <person name="Wang B."/>
            <person name="Shu S."/>
            <person name="Song C."/>
            <person name="Liu Y."/>
        </authorList>
    </citation>
    <scope>NUCLEOTIDE SEQUENCE [LARGE SCALE GENOMIC DNA]</scope>
    <source>
        <strain evidence="4">HL-2020</strain>
        <tissue evidence="4">Leaf</tissue>
    </source>
</reference>
<keyword evidence="3" id="KW-0012">Acyltransferase</keyword>
<evidence type="ECO:0000313" key="4">
    <source>
        <dbReference type="EMBL" id="KAF9596731.1"/>
    </source>
</evidence>
<evidence type="ECO:0000256" key="3">
    <source>
        <dbReference type="ARBA" id="ARBA00023315"/>
    </source>
</evidence>
<sequence>MKVKQECSKLVKPIYVGDTPKKTQKIPLNVFDSVTEEAHIPLLYAYKPPTPSNAALELGLRKVLSEYRELAGRLDNDDKGRRVILLNDEGARLVEASVSCTLDQAMLLKPSPALLGFHPCVDGVKELTLIQVTRFTCGSLVVGVSTNHVVADGNHASQFFVAWGRACRGLEVNKRPQCGRNIFVPRNPPLFEFEHRGVEFKTGKKDCMVAMPGDLVMKKFHFAIEFLSIIKSKASLSSDTNNHYSTFESLMAYIWRKVVRACESDCYEYARLRIALNGRTRLQPRVPNEYFGNLVLWTYPTAGVTELLTKPLSYSAKLIHEAVKKVNNSYFKSFIDFASYKVDEECLVPKLSFSGNTTCLNLNIDSWLGLPFCDLDFGGGKPHIFTPSYQLWRGQIYVVPSIGGDGSIDVFLALNQKQMDSFKQICYLLD</sequence>
<dbReference type="PANTHER" id="PTHR31642">
    <property type="entry name" value="TRICHOTHECENE 3-O-ACETYLTRANSFERASE"/>
    <property type="match status" value="1"/>
</dbReference>